<feature type="non-terminal residue" evidence="1">
    <location>
        <position position="1"/>
    </location>
</feature>
<name>A0A819ZER6_9BILA</name>
<comment type="caution">
    <text evidence="1">The sequence shown here is derived from an EMBL/GenBank/DDBJ whole genome shotgun (WGS) entry which is preliminary data.</text>
</comment>
<accession>A0A819ZER6</accession>
<protein>
    <submittedName>
        <fullName evidence="1">Uncharacterized protein</fullName>
    </submittedName>
</protein>
<organism evidence="1 2">
    <name type="scientific">Rotaria magnacalcarata</name>
    <dbReference type="NCBI Taxonomy" id="392030"/>
    <lineage>
        <taxon>Eukaryota</taxon>
        <taxon>Metazoa</taxon>
        <taxon>Spiralia</taxon>
        <taxon>Gnathifera</taxon>
        <taxon>Rotifera</taxon>
        <taxon>Eurotatoria</taxon>
        <taxon>Bdelloidea</taxon>
        <taxon>Philodinida</taxon>
        <taxon>Philodinidae</taxon>
        <taxon>Rotaria</taxon>
    </lineage>
</organism>
<sequence>LLSTHKSNPSRCTHAYLLTSCSAQALVNQIQAQKNDFWPSDFMQNMLFPLSSTLQSFWMDPPLAYQGNQVFDLDNLSSFREQTYMSNR</sequence>
<gene>
    <name evidence="1" type="ORF">UXM345_LOCUS26075</name>
</gene>
<dbReference type="Proteomes" id="UP000663842">
    <property type="component" value="Unassembled WGS sequence"/>
</dbReference>
<reference evidence="1" key="1">
    <citation type="submission" date="2021-02" db="EMBL/GenBank/DDBJ databases">
        <authorList>
            <person name="Nowell W R."/>
        </authorList>
    </citation>
    <scope>NUCLEOTIDE SEQUENCE</scope>
</reference>
<proteinExistence type="predicted"/>
<dbReference type="AlphaFoldDB" id="A0A819ZER6"/>
<evidence type="ECO:0000313" key="1">
    <source>
        <dbReference type="EMBL" id="CAF4167533.1"/>
    </source>
</evidence>
<dbReference type="EMBL" id="CAJOBF010005210">
    <property type="protein sequence ID" value="CAF4167533.1"/>
    <property type="molecule type" value="Genomic_DNA"/>
</dbReference>
<evidence type="ECO:0000313" key="2">
    <source>
        <dbReference type="Proteomes" id="UP000663842"/>
    </source>
</evidence>